<evidence type="ECO:0000256" key="1">
    <source>
        <dbReference type="ARBA" id="ARBA00009632"/>
    </source>
</evidence>
<evidence type="ECO:0000313" key="4">
    <source>
        <dbReference type="EMBL" id="MCJ8499511.1"/>
    </source>
</evidence>
<organism evidence="4 5">
    <name type="scientific">Desulfatitalea alkaliphila</name>
    <dbReference type="NCBI Taxonomy" id="2929485"/>
    <lineage>
        <taxon>Bacteria</taxon>
        <taxon>Pseudomonadati</taxon>
        <taxon>Thermodesulfobacteriota</taxon>
        <taxon>Desulfobacteria</taxon>
        <taxon>Desulfobacterales</taxon>
        <taxon>Desulfosarcinaceae</taxon>
        <taxon>Desulfatitalea</taxon>
    </lineage>
</organism>
<sequence>MALAGYWADKYVENRRSAYDALRLIKPAQRVFIGSSCGEPQHLVQELSTQSDRFRELEIIRLMTLETAPLTLIANQTKDQSLNIRSFYLGSAKAAAIARNQRFLTPIHMSAIPRLFTSRLLPIHVALIQVSPPDDFGWMSLGISVDITLAAARAAELVIAQVNSNMPRVLGRSFIHVNDVDLFVEHDEPLLTIGANPEMPAANDIARLIARRLVDDGSTLAIGLGTASEAVMLALSDKNDLGIHTLYMTDDMMQLVARGVVTNRKKGLHEGKTIASSAIGSANLYEFLDDNPSVEFHPCDYVCDPSVIARNNKLISMSVVMAMDLTGQAAADAMPHSHFSGVTGINDFVRGAFQSPGGKSILMLPSTTARGSRSRIVPMLSDTAVVVPRGDIQYVVTEFGAVNLFGKSLQERALAMISIAHPDFRDELFVQAKEMGLLSADRTLHESLHGVYPIHLEEVLVIDGEQVTVRPVKPVDERRIQEHFYSLSEDDVIARFFHDKTRFLQEEMEEVSQIDYVNDLTLVALVGEFGFGRVVGVGEYLADPDTNIAEIAFSINSAYRHKGLGSVLLKKLSSAARENGIAGLVAYVAPDNHGMIKLFNQLPYPVATSFDDEMMVLKCEFDAVNGGQR</sequence>
<dbReference type="PANTHER" id="PTHR21432:SF20">
    <property type="entry name" value="ACETYL-COA HYDROLASE"/>
    <property type="match status" value="1"/>
</dbReference>
<dbReference type="InterPro" id="IPR003702">
    <property type="entry name" value="ActCoA_hydro_N"/>
</dbReference>
<dbReference type="Pfam" id="PF02550">
    <property type="entry name" value="AcetylCoA_hydro"/>
    <property type="match status" value="1"/>
</dbReference>
<accession>A0AA41R2C0</accession>
<dbReference type="GO" id="GO:0006083">
    <property type="term" value="P:acetate metabolic process"/>
    <property type="evidence" value="ECO:0007669"/>
    <property type="project" value="InterPro"/>
</dbReference>
<keyword evidence="5" id="KW-1185">Reference proteome</keyword>
<evidence type="ECO:0000259" key="3">
    <source>
        <dbReference type="PROSITE" id="PS51186"/>
    </source>
</evidence>
<dbReference type="CDD" id="cd04301">
    <property type="entry name" value="NAT_SF"/>
    <property type="match status" value="1"/>
</dbReference>
<reference evidence="4" key="1">
    <citation type="submission" date="2022-04" db="EMBL/GenBank/DDBJ databases">
        <title>Desulfatitalea alkaliphila sp. nov., a novel anaerobic sulfate-reducing bacterium isolated from terrestrial mud volcano, Taman Peninsula, Russia.</title>
        <authorList>
            <person name="Khomyakova M.A."/>
            <person name="Merkel A.Y."/>
            <person name="Slobodkin A.I."/>
        </authorList>
    </citation>
    <scope>NUCLEOTIDE SEQUENCE</scope>
    <source>
        <strain evidence="4">M08but</strain>
    </source>
</reference>
<dbReference type="Proteomes" id="UP001165427">
    <property type="component" value="Unassembled WGS sequence"/>
</dbReference>
<dbReference type="EC" id="2.3.1.-" evidence="4"/>
<dbReference type="Gene3D" id="3.40.1080.10">
    <property type="entry name" value="Glutaconate Coenzyme A-transferase"/>
    <property type="match status" value="1"/>
</dbReference>
<dbReference type="Gene3D" id="3.40.630.30">
    <property type="match status" value="1"/>
</dbReference>
<dbReference type="Pfam" id="PF13336">
    <property type="entry name" value="AcetylCoA_hyd_C"/>
    <property type="match status" value="1"/>
</dbReference>
<dbReference type="InterPro" id="IPR026888">
    <property type="entry name" value="AcetylCoA_hyd_C"/>
</dbReference>
<protein>
    <submittedName>
        <fullName evidence="4">GNAT family N-acetyltransferase</fullName>
        <ecNumber evidence="4">2.3.1.-</ecNumber>
    </submittedName>
</protein>
<feature type="domain" description="N-acetyltransferase" evidence="3">
    <location>
        <begin position="467"/>
        <end position="629"/>
    </location>
</feature>
<name>A0AA41R2C0_9BACT</name>
<dbReference type="Pfam" id="PF00583">
    <property type="entry name" value="Acetyltransf_1"/>
    <property type="match status" value="1"/>
</dbReference>
<dbReference type="SUPFAM" id="SSF55729">
    <property type="entry name" value="Acyl-CoA N-acyltransferases (Nat)"/>
    <property type="match status" value="1"/>
</dbReference>
<dbReference type="EMBL" id="JALJRB010000002">
    <property type="protein sequence ID" value="MCJ8499511.1"/>
    <property type="molecule type" value="Genomic_DNA"/>
</dbReference>
<dbReference type="PANTHER" id="PTHR21432">
    <property type="entry name" value="ACETYL-COA HYDROLASE-RELATED"/>
    <property type="match status" value="1"/>
</dbReference>
<dbReference type="InterPro" id="IPR037171">
    <property type="entry name" value="NagB/RpiA_transferase-like"/>
</dbReference>
<dbReference type="Gene3D" id="3.40.1080.20">
    <property type="entry name" value="Acetyl-CoA hydrolase/transferase C-terminal domain"/>
    <property type="match status" value="1"/>
</dbReference>
<dbReference type="InterPro" id="IPR000182">
    <property type="entry name" value="GNAT_dom"/>
</dbReference>
<evidence type="ECO:0000313" key="5">
    <source>
        <dbReference type="Proteomes" id="UP001165427"/>
    </source>
</evidence>
<keyword evidence="4" id="KW-0012">Acyltransferase</keyword>
<dbReference type="InterPro" id="IPR038460">
    <property type="entry name" value="AcetylCoA_hyd_C_sf"/>
</dbReference>
<dbReference type="SUPFAM" id="SSF100950">
    <property type="entry name" value="NagB/RpiA/CoA transferase-like"/>
    <property type="match status" value="2"/>
</dbReference>
<gene>
    <name evidence="4" type="ORF">MRX98_02905</name>
</gene>
<dbReference type="RefSeq" id="WP_246902870.1">
    <property type="nucleotide sequence ID" value="NZ_JALJRB010000002.1"/>
</dbReference>
<dbReference type="PROSITE" id="PS51186">
    <property type="entry name" value="GNAT"/>
    <property type="match status" value="1"/>
</dbReference>
<comment type="similarity">
    <text evidence="1">Belongs to the acetyl-CoA hydrolase/transferase family.</text>
</comment>
<dbReference type="GO" id="GO:0008775">
    <property type="term" value="F:acetate CoA-transferase activity"/>
    <property type="evidence" value="ECO:0007669"/>
    <property type="project" value="InterPro"/>
</dbReference>
<dbReference type="InterPro" id="IPR046433">
    <property type="entry name" value="ActCoA_hydro"/>
</dbReference>
<evidence type="ECO:0000256" key="2">
    <source>
        <dbReference type="ARBA" id="ARBA00022679"/>
    </source>
</evidence>
<proteinExistence type="inferred from homology"/>
<dbReference type="AlphaFoldDB" id="A0AA41R2C0"/>
<comment type="caution">
    <text evidence="4">The sequence shown here is derived from an EMBL/GenBank/DDBJ whole genome shotgun (WGS) entry which is preliminary data.</text>
</comment>
<dbReference type="Gene3D" id="3.30.750.70">
    <property type="entry name" value="4-hydroxybutyrate coenzyme like domains"/>
    <property type="match status" value="1"/>
</dbReference>
<keyword evidence="2 4" id="KW-0808">Transferase</keyword>
<dbReference type="InterPro" id="IPR016181">
    <property type="entry name" value="Acyl_CoA_acyltransferase"/>
</dbReference>
<dbReference type="GO" id="GO:0016747">
    <property type="term" value="F:acyltransferase activity, transferring groups other than amino-acyl groups"/>
    <property type="evidence" value="ECO:0007669"/>
    <property type="project" value="InterPro"/>
</dbReference>